<dbReference type="eggNOG" id="ENOG5033YTT">
    <property type="taxonomic scope" value="Bacteria"/>
</dbReference>
<proteinExistence type="predicted"/>
<dbReference type="InterPro" id="IPR036209">
    <property type="entry name" value="YwmB-like_sf"/>
</dbReference>
<evidence type="ECO:0000256" key="1">
    <source>
        <dbReference type="SAM" id="Coils"/>
    </source>
</evidence>
<dbReference type="Gene3D" id="3.30.360.40">
    <property type="entry name" value="YwmB-like"/>
    <property type="match status" value="1"/>
</dbReference>
<feature type="coiled-coil region" evidence="1">
    <location>
        <begin position="140"/>
        <end position="167"/>
    </location>
</feature>
<dbReference type="KEGG" id="ccb:Clocel_3047"/>
<protein>
    <recommendedName>
        <fullName evidence="4">TATA-box binding protein</fullName>
    </recommendedName>
</protein>
<dbReference type="STRING" id="573061.Clocel_3047"/>
<dbReference type="RefSeq" id="WP_010075832.1">
    <property type="nucleotide sequence ID" value="NC_014393.1"/>
</dbReference>
<sequence>MKGKMFFVSVFFIVAVYFMGQASFGQGFFIFSDYIDPKVCKYKECGVKATFEITTTFDKFLESFIEKDFIINSKSDTEIKFSNEDINGLLNVDRDRITIEVITEKKSISSRYMKELLQRKIGLKGINMKVYEYYKFKLQDENLELLKNKLIEELQRKKAKNIEAEILDGGNVYSVIADTGSFEKLTIGNKNIDINIAIAMYKSGNYIIIGTPIIPVSY</sequence>
<dbReference type="OrthoDB" id="1934444at2"/>
<name>D9STK3_CLOC7</name>
<gene>
    <name evidence="2" type="ordered locus">Clocel_3047</name>
</gene>
<dbReference type="EMBL" id="CP002160">
    <property type="protein sequence ID" value="ADL52737.1"/>
    <property type="molecule type" value="Genomic_DNA"/>
</dbReference>
<keyword evidence="3" id="KW-1185">Reference proteome</keyword>
<accession>D9STK3</accession>
<dbReference type="HOGENOM" id="CLU_096748_0_0_9"/>
<reference evidence="2 3" key="1">
    <citation type="submission" date="2010-08" db="EMBL/GenBank/DDBJ databases">
        <title>Complete sequence of Clostridium cellulovorans 743B.</title>
        <authorList>
            <consortium name="US DOE Joint Genome Institute"/>
            <person name="Lucas S."/>
            <person name="Copeland A."/>
            <person name="Lapidus A."/>
            <person name="Cheng J.-F."/>
            <person name="Bruce D."/>
            <person name="Goodwin L."/>
            <person name="Pitluck S."/>
            <person name="Chertkov O."/>
            <person name="Detter J.C."/>
            <person name="Han C."/>
            <person name="Tapia R."/>
            <person name="Land M."/>
            <person name="Hauser L."/>
            <person name="Chang Y.-J."/>
            <person name="Jeffries C."/>
            <person name="Kyrpides N."/>
            <person name="Ivanova N."/>
            <person name="Mikhailova N."/>
            <person name="Hemme C.L."/>
            <person name="Woyke T."/>
        </authorList>
    </citation>
    <scope>NUCLEOTIDE SEQUENCE [LARGE SCALE GENOMIC DNA]</scope>
    <source>
        <strain evidence="3">ATCC 35296 / DSM 3052 / OCM 3 / 743B</strain>
    </source>
</reference>
<evidence type="ECO:0000313" key="2">
    <source>
        <dbReference type="EMBL" id="ADL52737.1"/>
    </source>
</evidence>
<dbReference type="AlphaFoldDB" id="D9STK3"/>
<organism evidence="2 3">
    <name type="scientific">Clostridium cellulovorans (strain ATCC 35296 / DSM 3052 / OCM 3 / 743B)</name>
    <dbReference type="NCBI Taxonomy" id="573061"/>
    <lineage>
        <taxon>Bacteria</taxon>
        <taxon>Bacillati</taxon>
        <taxon>Bacillota</taxon>
        <taxon>Clostridia</taxon>
        <taxon>Eubacteriales</taxon>
        <taxon>Clostridiaceae</taxon>
        <taxon>Clostridium</taxon>
    </lineage>
</organism>
<evidence type="ECO:0008006" key="4">
    <source>
        <dbReference type="Google" id="ProtNLM"/>
    </source>
</evidence>
<evidence type="ECO:0000313" key="3">
    <source>
        <dbReference type="Proteomes" id="UP000002730"/>
    </source>
</evidence>
<dbReference type="Proteomes" id="UP000002730">
    <property type="component" value="Chromosome"/>
</dbReference>
<dbReference type="SUPFAM" id="SSF143842">
    <property type="entry name" value="YwmB-like"/>
    <property type="match status" value="1"/>
</dbReference>
<keyword evidence="1" id="KW-0175">Coiled coil</keyword>